<evidence type="ECO:0000256" key="8">
    <source>
        <dbReference type="ARBA" id="ARBA00023136"/>
    </source>
</evidence>
<dbReference type="PANTHER" id="PTHR43394:SF1">
    <property type="entry name" value="ATP-BINDING CASSETTE SUB-FAMILY B MEMBER 10, MITOCHONDRIAL"/>
    <property type="match status" value="1"/>
</dbReference>
<evidence type="ECO:0000256" key="2">
    <source>
        <dbReference type="ARBA" id="ARBA00022448"/>
    </source>
</evidence>
<evidence type="ECO:0000256" key="9">
    <source>
        <dbReference type="SAM" id="Phobius"/>
    </source>
</evidence>
<dbReference type="SUPFAM" id="SSF90123">
    <property type="entry name" value="ABC transporter transmembrane region"/>
    <property type="match status" value="1"/>
</dbReference>
<organism evidence="12 13">
    <name type="scientific">Clostridium oryzae</name>
    <dbReference type="NCBI Taxonomy" id="1450648"/>
    <lineage>
        <taxon>Bacteria</taxon>
        <taxon>Bacillati</taxon>
        <taxon>Bacillota</taxon>
        <taxon>Clostridia</taxon>
        <taxon>Eubacteriales</taxon>
        <taxon>Clostridiaceae</taxon>
        <taxon>Clostridium</taxon>
    </lineage>
</organism>
<dbReference type="GO" id="GO:0016887">
    <property type="term" value="F:ATP hydrolysis activity"/>
    <property type="evidence" value="ECO:0007669"/>
    <property type="project" value="InterPro"/>
</dbReference>
<evidence type="ECO:0000256" key="6">
    <source>
        <dbReference type="ARBA" id="ARBA00022840"/>
    </source>
</evidence>
<protein>
    <submittedName>
        <fullName evidence="12">Putative ABC transporter ATP-binding protein</fullName>
    </submittedName>
</protein>
<feature type="domain" description="ABC transmembrane type-1" evidence="11">
    <location>
        <begin position="19"/>
        <end position="300"/>
    </location>
</feature>
<evidence type="ECO:0000256" key="1">
    <source>
        <dbReference type="ARBA" id="ARBA00004651"/>
    </source>
</evidence>
<dbReference type="PROSITE" id="PS50929">
    <property type="entry name" value="ABC_TM1F"/>
    <property type="match status" value="1"/>
</dbReference>
<dbReference type="PANTHER" id="PTHR43394">
    <property type="entry name" value="ATP-DEPENDENT PERMEASE MDL1, MITOCHONDRIAL"/>
    <property type="match status" value="1"/>
</dbReference>
<comment type="subcellular location">
    <subcellularLocation>
        <location evidence="1">Cell membrane</location>
        <topology evidence="1">Multi-pass membrane protein</topology>
    </subcellularLocation>
</comment>
<dbReference type="EMBL" id="MZGV01000001">
    <property type="protein sequence ID" value="OPJ65118.1"/>
    <property type="molecule type" value="Genomic_DNA"/>
</dbReference>
<dbReference type="SMART" id="SM00382">
    <property type="entry name" value="AAA"/>
    <property type="match status" value="1"/>
</dbReference>
<accession>A0A1V4IYH3</accession>
<dbReference type="InterPro" id="IPR003593">
    <property type="entry name" value="AAA+_ATPase"/>
</dbReference>
<dbReference type="SUPFAM" id="SSF52540">
    <property type="entry name" value="P-loop containing nucleoside triphosphate hydrolases"/>
    <property type="match status" value="1"/>
</dbReference>
<evidence type="ECO:0000313" key="12">
    <source>
        <dbReference type="EMBL" id="OPJ65118.1"/>
    </source>
</evidence>
<dbReference type="CDD" id="cd18542">
    <property type="entry name" value="ABC_6TM_YknU_like"/>
    <property type="match status" value="1"/>
</dbReference>
<comment type="caution">
    <text evidence="12">The sequence shown here is derived from an EMBL/GenBank/DDBJ whole genome shotgun (WGS) entry which is preliminary data.</text>
</comment>
<feature type="domain" description="ABC transporter" evidence="10">
    <location>
        <begin position="334"/>
        <end position="567"/>
    </location>
</feature>
<evidence type="ECO:0000256" key="5">
    <source>
        <dbReference type="ARBA" id="ARBA00022741"/>
    </source>
</evidence>
<keyword evidence="13" id="KW-1185">Reference proteome</keyword>
<gene>
    <name evidence="12" type="ORF">CLORY_01180</name>
</gene>
<evidence type="ECO:0000256" key="7">
    <source>
        <dbReference type="ARBA" id="ARBA00022989"/>
    </source>
</evidence>
<dbReference type="FunFam" id="3.40.50.300:FF:000221">
    <property type="entry name" value="Multidrug ABC transporter ATP-binding protein"/>
    <property type="match status" value="1"/>
</dbReference>
<dbReference type="Pfam" id="PF00664">
    <property type="entry name" value="ABC_membrane"/>
    <property type="match status" value="1"/>
</dbReference>
<keyword evidence="3" id="KW-1003">Cell membrane</keyword>
<feature type="transmembrane region" description="Helical" evidence="9">
    <location>
        <begin position="15"/>
        <end position="42"/>
    </location>
</feature>
<dbReference type="InterPro" id="IPR011527">
    <property type="entry name" value="ABC1_TM_dom"/>
</dbReference>
<dbReference type="Proteomes" id="UP000190080">
    <property type="component" value="Unassembled WGS sequence"/>
</dbReference>
<dbReference type="STRING" id="1450648.CLORY_01180"/>
<dbReference type="PROSITE" id="PS50893">
    <property type="entry name" value="ABC_TRANSPORTER_2"/>
    <property type="match status" value="1"/>
</dbReference>
<sequence>MALKFIKKYLAPYKLMFGLGLVVVTITSALNMIVPYLSGVIVENVIKKHMMNLLIPYMIIILSVTLVRSLLRYGFILNFENISQNIIYKIRQDLYNSIQTLDAKFYDKTRTGDIMSKLTGDVDAVRHFIAYVVYNVYENALIFIFGLAIMFYINFRFALIVFVITIPTAYIARRLAVEVKPTFTRIRTQFSKLNTVVEENISGNKVVKAFAKENYEIEKFQKANVKFKERNIESSNVWCKYLPVLEFLSGSLNIVTIIIGGYMVIKNSLTIGELITFNSLIFTVNNPIRMSGWLINDIQRFSACSEKILEILKAKPEIYNKPNAIEKSSLSGSIEFKDVCFSYDDTEVLHNINLKINSGETIGIMGATGAGKTSFINLLCRFYDCTSGSILIDGENIKKYNLQNLRGHIGISMQDIFLFSDTIEGNIAYGMPDAPFEDAKKASSLAQAHGFINELPESYDTIIGERGVGLSGGQKQRISLARALMRNPDILILDDTTSAVDMETEHEIQKGLKNYSSKRTTFIIAHRISSVKNSDKIIVLDEGKIVELGNHEQLMKNKSYYYDIYMSQLGNSEQELKEVVSNG</sequence>
<feature type="transmembrane region" description="Helical" evidence="9">
    <location>
        <begin position="244"/>
        <end position="265"/>
    </location>
</feature>
<feature type="transmembrane region" description="Helical" evidence="9">
    <location>
        <begin position="54"/>
        <end position="71"/>
    </location>
</feature>
<dbReference type="InterPro" id="IPR003439">
    <property type="entry name" value="ABC_transporter-like_ATP-bd"/>
</dbReference>
<dbReference type="InterPro" id="IPR017871">
    <property type="entry name" value="ABC_transporter-like_CS"/>
</dbReference>
<keyword evidence="2" id="KW-0813">Transport</keyword>
<dbReference type="GO" id="GO:0005886">
    <property type="term" value="C:plasma membrane"/>
    <property type="evidence" value="ECO:0007669"/>
    <property type="project" value="UniProtKB-SubCell"/>
</dbReference>
<dbReference type="InterPro" id="IPR039421">
    <property type="entry name" value="Type_1_exporter"/>
</dbReference>
<dbReference type="GO" id="GO:0005524">
    <property type="term" value="F:ATP binding"/>
    <property type="evidence" value="ECO:0007669"/>
    <property type="project" value="UniProtKB-KW"/>
</dbReference>
<dbReference type="PROSITE" id="PS00211">
    <property type="entry name" value="ABC_TRANSPORTER_1"/>
    <property type="match status" value="1"/>
</dbReference>
<dbReference type="Gene3D" id="3.40.50.300">
    <property type="entry name" value="P-loop containing nucleotide triphosphate hydrolases"/>
    <property type="match status" value="1"/>
</dbReference>
<dbReference type="GO" id="GO:0015421">
    <property type="term" value="F:ABC-type oligopeptide transporter activity"/>
    <property type="evidence" value="ECO:0007669"/>
    <property type="project" value="TreeGrafter"/>
</dbReference>
<keyword evidence="7 9" id="KW-1133">Transmembrane helix</keyword>
<keyword evidence="6 12" id="KW-0067">ATP-binding</keyword>
<keyword evidence="4 9" id="KW-0812">Transmembrane</keyword>
<keyword evidence="8 9" id="KW-0472">Membrane</keyword>
<dbReference type="InterPro" id="IPR036640">
    <property type="entry name" value="ABC1_TM_sf"/>
</dbReference>
<evidence type="ECO:0000256" key="3">
    <source>
        <dbReference type="ARBA" id="ARBA00022475"/>
    </source>
</evidence>
<name>A0A1V4IYH3_9CLOT</name>
<dbReference type="Pfam" id="PF00005">
    <property type="entry name" value="ABC_tran"/>
    <property type="match status" value="1"/>
</dbReference>
<evidence type="ECO:0000259" key="11">
    <source>
        <dbReference type="PROSITE" id="PS50929"/>
    </source>
</evidence>
<evidence type="ECO:0000259" key="10">
    <source>
        <dbReference type="PROSITE" id="PS50893"/>
    </source>
</evidence>
<proteinExistence type="predicted"/>
<evidence type="ECO:0000256" key="4">
    <source>
        <dbReference type="ARBA" id="ARBA00022692"/>
    </source>
</evidence>
<dbReference type="InterPro" id="IPR027417">
    <property type="entry name" value="P-loop_NTPase"/>
</dbReference>
<dbReference type="AlphaFoldDB" id="A0A1V4IYH3"/>
<feature type="transmembrane region" description="Helical" evidence="9">
    <location>
        <begin position="140"/>
        <end position="164"/>
    </location>
</feature>
<dbReference type="Gene3D" id="1.20.1560.10">
    <property type="entry name" value="ABC transporter type 1, transmembrane domain"/>
    <property type="match status" value="1"/>
</dbReference>
<reference evidence="12 13" key="1">
    <citation type="submission" date="2017-03" db="EMBL/GenBank/DDBJ databases">
        <title>Genome sequence of Clostridium oryzae DSM 28571.</title>
        <authorList>
            <person name="Poehlein A."/>
            <person name="Daniel R."/>
        </authorList>
    </citation>
    <scope>NUCLEOTIDE SEQUENCE [LARGE SCALE GENOMIC DNA]</scope>
    <source>
        <strain evidence="12 13">DSM 28571</strain>
    </source>
</reference>
<keyword evidence="5" id="KW-0547">Nucleotide-binding</keyword>
<evidence type="ECO:0000313" key="13">
    <source>
        <dbReference type="Proteomes" id="UP000190080"/>
    </source>
</evidence>
<dbReference type="RefSeq" id="WP_242954277.1">
    <property type="nucleotide sequence ID" value="NZ_MZGV01000001.1"/>
</dbReference>